<dbReference type="HOGENOM" id="CLU_073369_0_0_1"/>
<dbReference type="InterPro" id="IPR002563">
    <property type="entry name" value="Flavin_Rdtase-like_dom"/>
</dbReference>
<name>A0A0C3CKW8_HEBCY</name>
<dbReference type="PANTHER" id="PTHR30466">
    <property type="entry name" value="FLAVIN REDUCTASE"/>
    <property type="match status" value="1"/>
</dbReference>
<proteinExistence type="predicted"/>
<keyword evidence="4" id="KW-1185">Reference proteome</keyword>
<dbReference type="STRING" id="686832.A0A0C3CKW8"/>
<feature type="domain" description="Flavin reductase like" evidence="2">
    <location>
        <begin position="19"/>
        <end position="232"/>
    </location>
</feature>
<dbReference type="PANTHER" id="PTHR30466:SF1">
    <property type="entry name" value="FMN REDUCTASE (NADH) RUTF"/>
    <property type="match status" value="1"/>
</dbReference>
<dbReference type="InterPro" id="IPR050268">
    <property type="entry name" value="NADH-dep_flavin_reductase"/>
</dbReference>
<dbReference type="InterPro" id="IPR012349">
    <property type="entry name" value="Split_barrel_FMN-bd"/>
</dbReference>
<gene>
    <name evidence="3" type="ORF">M413DRAFT_17721</name>
</gene>
<dbReference type="Gene3D" id="2.30.110.10">
    <property type="entry name" value="Electron Transport, Fmn-binding Protein, Chain A"/>
    <property type="match status" value="1"/>
</dbReference>
<dbReference type="SMART" id="SM00903">
    <property type="entry name" value="Flavin_Reduct"/>
    <property type="match status" value="1"/>
</dbReference>
<dbReference type="EMBL" id="KN831773">
    <property type="protein sequence ID" value="KIM44769.1"/>
    <property type="molecule type" value="Genomic_DNA"/>
</dbReference>
<evidence type="ECO:0000259" key="2">
    <source>
        <dbReference type="SMART" id="SM00903"/>
    </source>
</evidence>
<evidence type="ECO:0000256" key="1">
    <source>
        <dbReference type="ARBA" id="ARBA00023002"/>
    </source>
</evidence>
<evidence type="ECO:0000313" key="3">
    <source>
        <dbReference type="EMBL" id="KIM44769.1"/>
    </source>
</evidence>
<evidence type="ECO:0000313" key="4">
    <source>
        <dbReference type="Proteomes" id="UP000053424"/>
    </source>
</evidence>
<reference evidence="4" key="2">
    <citation type="submission" date="2015-01" db="EMBL/GenBank/DDBJ databases">
        <title>Evolutionary Origins and Diversification of the Mycorrhizal Mutualists.</title>
        <authorList>
            <consortium name="DOE Joint Genome Institute"/>
            <consortium name="Mycorrhizal Genomics Consortium"/>
            <person name="Kohler A."/>
            <person name="Kuo A."/>
            <person name="Nagy L.G."/>
            <person name="Floudas D."/>
            <person name="Copeland A."/>
            <person name="Barry K.W."/>
            <person name="Cichocki N."/>
            <person name="Veneault-Fourrey C."/>
            <person name="LaButti K."/>
            <person name="Lindquist E.A."/>
            <person name="Lipzen A."/>
            <person name="Lundell T."/>
            <person name="Morin E."/>
            <person name="Murat C."/>
            <person name="Riley R."/>
            <person name="Ohm R."/>
            <person name="Sun H."/>
            <person name="Tunlid A."/>
            <person name="Henrissat B."/>
            <person name="Grigoriev I.V."/>
            <person name="Hibbett D.S."/>
            <person name="Martin F."/>
        </authorList>
    </citation>
    <scope>NUCLEOTIDE SEQUENCE [LARGE SCALE GENOMIC DNA]</scope>
    <source>
        <strain evidence="4">h7</strain>
    </source>
</reference>
<sequence>MEREVHERRKLKEHLRMLLRDIAQPVAVVTSFMPGTDSINGFAKSATKDDGTKFHGATLSSFTSIAMDPYPLVAFALRIPSRMARTLSALSSPSCSTPSAHMVINLLSASQAAEAVKFSRPDLYPAPFATPATADGTKFSLTHEGLPVLHDVVGALSCKLVTGPIPLHDLEHFAVGVGTKASEPVLGEGDVASELFIARVVRVENVERLSSGKLEEGERTLPLIYHRGGYTSCNSEQKNFKKR</sequence>
<dbReference type="AlphaFoldDB" id="A0A0C3CKW8"/>
<dbReference type="Proteomes" id="UP000053424">
    <property type="component" value="Unassembled WGS sequence"/>
</dbReference>
<dbReference type="GO" id="GO:0042602">
    <property type="term" value="F:riboflavin reductase (NADPH) activity"/>
    <property type="evidence" value="ECO:0007669"/>
    <property type="project" value="TreeGrafter"/>
</dbReference>
<dbReference type="SUPFAM" id="SSF50475">
    <property type="entry name" value="FMN-binding split barrel"/>
    <property type="match status" value="1"/>
</dbReference>
<dbReference type="OrthoDB" id="2015405at2759"/>
<organism evidence="3 4">
    <name type="scientific">Hebeloma cylindrosporum</name>
    <dbReference type="NCBI Taxonomy" id="76867"/>
    <lineage>
        <taxon>Eukaryota</taxon>
        <taxon>Fungi</taxon>
        <taxon>Dikarya</taxon>
        <taxon>Basidiomycota</taxon>
        <taxon>Agaricomycotina</taxon>
        <taxon>Agaricomycetes</taxon>
        <taxon>Agaricomycetidae</taxon>
        <taxon>Agaricales</taxon>
        <taxon>Agaricineae</taxon>
        <taxon>Hymenogastraceae</taxon>
        <taxon>Hebeloma</taxon>
    </lineage>
</organism>
<keyword evidence="1" id="KW-0560">Oxidoreductase</keyword>
<dbReference type="GO" id="GO:0010181">
    <property type="term" value="F:FMN binding"/>
    <property type="evidence" value="ECO:0007669"/>
    <property type="project" value="InterPro"/>
</dbReference>
<dbReference type="Pfam" id="PF01613">
    <property type="entry name" value="Flavin_Reduct"/>
    <property type="match status" value="1"/>
</dbReference>
<accession>A0A0C3CKW8</accession>
<protein>
    <recommendedName>
        <fullName evidence="2">Flavin reductase like domain-containing protein</fullName>
    </recommendedName>
</protein>
<reference evidence="3 4" key="1">
    <citation type="submission" date="2014-04" db="EMBL/GenBank/DDBJ databases">
        <authorList>
            <consortium name="DOE Joint Genome Institute"/>
            <person name="Kuo A."/>
            <person name="Gay G."/>
            <person name="Dore J."/>
            <person name="Kohler A."/>
            <person name="Nagy L.G."/>
            <person name="Floudas D."/>
            <person name="Copeland A."/>
            <person name="Barry K.W."/>
            <person name="Cichocki N."/>
            <person name="Veneault-Fourrey C."/>
            <person name="LaButti K."/>
            <person name="Lindquist E.A."/>
            <person name="Lipzen A."/>
            <person name="Lundell T."/>
            <person name="Morin E."/>
            <person name="Murat C."/>
            <person name="Sun H."/>
            <person name="Tunlid A."/>
            <person name="Henrissat B."/>
            <person name="Grigoriev I.V."/>
            <person name="Hibbett D.S."/>
            <person name="Martin F."/>
            <person name="Nordberg H.P."/>
            <person name="Cantor M.N."/>
            <person name="Hua S.X."/>
        </authorList>
    </citation>
    <scope>NUCLEOTIDE SEQUENCE [LARGE SCALE GENOMIC DNA]</scope>
    <source>
        <strain evidence="4">h7</strain>
    </source>
</reference>